<reference evidence="2 3" key="1">
    <citation type="submission" date="2018-06" db="EMBL/GenBank/DDBJ databases">
        <title>Genomic Encyclopedia of Type Strains, Phase III (KMG-III): the genomes of soil and plant-associated and newly described type strains.</title>
        <authorList>
            <person name="Whitman W."/>
        </authorList>
    </citation>
    <scope>NUCLEOTIDE SEQUENCE [LARGE SCALE GENOMIC DNA]</scope>
    <source>
        <strain evidence="2 3">CGMCC 1.12504</strain>
    </source>
</reference>
<accession>A0A328X0D8</accession>
<keyword evidence="3" id="KW-1185">Reference proteome</keyword>
<gene>
    <name evidence="2" type="ORF">B0I10_10134</name>
</gene>
<dbReference type="InterPro" id="IPR018973">
    <property type="entry name" value="MZB"/>
</dbReference>
<name>A0A328X0D8_9FLAO</name>
<dbReference type="NCBIfam" id="NF038324">
    <property type="entry name" value="DrmB_fam"/>
    <property type="match status" value="1"/>
</dbReference>
<sequence length="645" mass="74350">MGKYEQIQTRKTISAYGGVGSIVETRDGSIIIKPFDEWPFFISIDGDFQEHNNIEDIRFKNRLSKYFINLERLVKIPINDLKNGFQLQNGDQNTIGASYFPEWFYCSSCNKFDKISNWKYNWLNNVDINHKDNFFPPKCYKCYARNRNSKRKFFDLEQVRFILTAPNGEIADIPWDKWSMLKRQKRDNSNNVNKDIDTNEETISLSNVDVPSDLILEYRTSDKLDDLSGINIIAKNKEGETLNFTTLSGLFNLRIKIQELIPNAEIKDILFKPVIRSSNSVYYPNILSSIYIPAKDELNKSKIKMIRELFDKGLSADIISSVLLATNSFTIEANTIQRLIDNDFVERDTEITKSENEYRFDEFKYITSKGNDEIKDLLIFDKIDSNYFQNDLIKSIFRMDKIKFTSVQTSYTRQEPISIDTALKEEDIESDKVDAIRKKYTSKKGLTTKYLPAIESFGEGIFFEFDNDILDKWINSNILILDRVQPILTNYNKFDSAFNKDIEVNPKLILIHTFSHLIIKELEYLCGYPSTSIQERIYVSENPNMNGVLIYTIAGSEGSYGGLTSLCDDNKIGKLIQSAIMRATDCATDPICYHTTGQGVGNLNISACFSCSLLPETSCELFNSFLDRRLLIDNDYGYFKQISNT</sequence>
<dbReference type="InterPro" id="IPR047721">
    <property type="entry name" value="DrmB"/>
</dbReference>
<evidence type="ECO:0000313" key="3">
    <source>
        <dbReference type="Proteomes" id="UP000249518"/>
    </source>
</evidence>
<dbReference type="AlphaFoldDB" id="A0A328X0D8"/>
<feature type="domain" description="MrfA-like Zn-binding" evidence="1">
    <location>
        <begin position="514"/>
        <end position="611"/>
    </location>
</feature>
<proteinExistence type="predicted"/>
<comment type="caution">
    <text evidence="2">The sequence shown here is derived from an EMBL/GenBank/DDBJ whole genome shotgun (WGS) entry which is preliminary data.</text>
</comment>
<dbReference type="EMBL" id="QLSV01000001">
    <property type="protein sequence ID" value="RAR50866.1"/>
    <property type="molecule type" value="Genomic_DNA"/>
</dbReference>
<protein>
    <recommendedName>
        <fullName evidence="1">MrfA-like Zn-binding domain-containing protein</fullName>
    </recommendedName>
</protein>
<dbReference type="RefSeq" id="WP_112084470.1">
    <property type="nucleotide sequence ID" value="NZ_QLSV01000001.1"/>
</dbReference>
<evidence type="ECO:0000313" key="2">
    <source>
        <dbReference type="EMBL" id="RAR50866.1"/>
    </source>
</evidence>
<dbReference type="Pfam" id="PF09369">
    <property type="entry name" value="MZB"/>
    <property type="match status" value="1"/>
</dbReference>
<evidence type="ECO:0000259" key="1">
    <source>
        <dbReference type="Pfam" id="PF09369"/>
    </source>
</evidence>
<organism evidence="2 3">
    <name type="scientific">Flavobacterium lacus</name>
    <dbReference type="NCBI Taxonomy" id="1353778"/>
    <lineage>
        <taxon>Bacteria</taxon>
        <taxon>Pseudomonadati</taxon>
        <taxon>Bacteroidota</taxon>
        <taxon>Flavobacteriia</taxon>
        <taxon>Flavobacteriales</taxon>
        <taxon>Flavobacteriaceae</taxon>
        <taxon>Flavobacterium</taxon>
    </lineage>
</organism>
<dbReference type="Proteomes" id="UP000249518">
    <property type="component" value="Unassembled WGS sequence"/>
</dbReference>
<dbReference type="OrthoDB" id="9134227at2"/>